<dbReference type="SMART" id="SM00450">
    <property type="entry name" value="RHOD"/>
    <property type="match status" value="1"/>
</dbReference>
<accession>A0A4V3H3J5</accession>
<sequence>MKKFTPSDLKNHLEQSPESPLLLDVREPWEYETCHIDGSELIPMGRIQAAVESLDKNRETVVICHHGIRSRAVALFLEREGFNNVINLEGGVDRWADEVDPQMQKYR</sequence>
<keyword evidence="3" id="KW-1185">Reference proteome</keyword>
<name>A0A4V3H3J5_9GAMM</name>
<protein>
    <submittedName>
        <fullName evidence="2">Rhodanese-related sulfurtransferase</fullName>
    </submittedName>
</protein>
<gene>
    <name evidence="2" type="ORF">EDC23_2348</name>
</gene>
<dbReference type="PANTHER" id="PTHR43031:SF17">
    <property type="entry name" value="SULFURTRANSFERASE YTWF-RELATED"/>
    <property type="match status" value="1"/>
</dbReference>
<dbReference type="Pfam" id="PF00581">
    <property type="entry name" value="Rhodanese"/>
    <property type="match status" value="1"/>
</dbReference>
<dbReference type="SUPFAM" id="SSF52821">
    <property type="entry name" value="Rhodanese/Cell cycle control phosphatase"/>
    <property type="match status" value="1"/>
</dbReference>
<evidence type="ECO:0000313" key="2">
    <source>
        <dbReference type="EMBL" id="TDX99564.1"/>
    </source>
</evidence>
<feature type="domain" description="Rhodanese" evidence="1">
    <location>
        <begin position="16"/>
        <end position="104"/>
    </location>
</feature>
<evidence type="ECO:0000313" key="3">
    <source>
        <dbReference type="Proteomes" id="UP000294914"/>
    </source>
</evidence>
<reference evidence="2 3" key="1">
    <citation type="submission" date="2019-03" db="EMBL/GenBank/DDBJ databases">
        <title>Genomic Encyclopedia of Type Strains, Phase IV (KMG-IV): sequencing the most valuable type-strain genomes for metagenomic binning, comparative biology and taxonomic classification.</title>
        <authorList>
            <person name="Goeker M."/>
        </authorList>
    </citation>
    <scope>NUCLEOTIDE SEQUENCE [LARGE SCALE GENOMIC DNA]</scope>
    <source>
        <strain evidence="2 3">DSM 16326</strain>
    </source>
</reference>
<keyword evidence="2" id="KW-0808">Transferase</keyword>
<dbReference type="RefSeq" id="WP_134084736.1">
    <property type="nucleotide sequence ID" value="NZ_SOQX01000007.1"/>
</dbReference>
<dbReference type="EMBL" id="SOQX01000007">
    <property type="protein sequence ID" value="TDX99564.1"/>
    <property type="molecule type" value="Genomic_DNA"/>
</dbReference>
<proteinExistence type="predicted"/>
<dbReference type="AlphaFoldDB" id="A0A4V3H3J5"/>
<dbReference type="GO" id="GO:0016740">
    <property type="term" value="F:transferase activity"/>
    <property type="evidence" value="ECO:0007669"/>
    <property type="project" value="UniProtKB-KW"/>
</dbReference>
<dbReference type="InterPro" id="IPR050229">
    <property type="entry name" value="GlpE_sulfurtransferase"/>
</dbReference>
<comment type="caution">
    <text evidence="2">The sequence shown here is derived from an EMBL/GenBank/DDBJ whole genome shotgun (WGS) entry which is preliminary data.</text>
</comment>
<dbReference type="InterPro" id="IPR036873">
    <property type="entry name" value="Rhodanese-like_dom_sf"/>
</dbReference>
<evidence type="ECO:0000259" key="1">
    <source>
        <dbReference type="PROSITE" id="PS50206"/>
    </source>
</evidence>
<dbReference type="PROSITE" id="PS50206">
    <property type="entry name" value="RHODANESE_3"/>
    <property type="match status" value="1"/>
</dbReference>
<dbReference type="Proteomes" id="UP000294914">
    <property type="component" value="Unassembled WGS sequence"/>
</dbReference>
<dbReference type="Gene3D" id="3.40.250.10">
    <property type="entry name" value="Rhodanese-like domain"/>
    <property type="match status" value="1"/>
</dbReference>
<dbReference type="OrthoDB" id="9811849at2"/>
<dbReference type="PANTHER" id="PTHR43031">
    <property type="entry name" value="FAD-DEPENDENT OXIDOREDUCTASE"/>
    <property type="match status" value="1"/>
</dbReference>
<organism evidence="2 3">
    <name type="scientific">Thiohalophilus thiocyanatoxydans</name>
    <dbReference type="NCBI Taxonomy" id="381308"/>
    <lineage>
        <taxon>Bacteria</taxon>
        <taxon>Pseudomonadati</taxon>
        <taxon>Pseudomonadota</taxon>
        <taxon>Gammaproteobacteria</taxon>
        <taxon>Thiohalomonadales</taxon>
        <taxon>Thiohalophilaceae</taxon>
        <taxon>Thiohalophilus</taxon>
    </lineage>
</organism>
<dbReference type="InterPro" id="IPR001763">
    <property type="entry name" value="Rhodanese-like_dom"/>
</dbReference>